<dbReference type="InterPro" id="IPR001343">
    <property type="entry name" value="Hemolysn_Ca-bd"/>
</dbReference>
<dbReference type="Gene3D" id="3.40.50.1110">
    <property type="entry name" value="SGNH hydrolase"/>
    <property type="match status" value="1"/>
</dbReference>
<keyword evidence="1" id="KW-0732">Signal</keyword>
<keyword evidence="3" id="KW-1185">Reference proteome</keyword>
<feature type="signal peptide" evidence="1">
    <location>
        <begin position="1"/>
        <end position="20"/>
    </location>
</feature>
<name>A0A6L8LLR9_9RHOB</name>
<dbReference type="InterPro" id="IPR018511">
    <property type="entry name" value="Hemolysin-typ_Ca-bd_CS"/>
</dbReference>
<dbReference type="AlphaFoldDB" id="A0A6L8LLR9"/>
<evidence type="ECO:0000256" key="1">
    <source>
        <dbReference type="SAM" id="SignalP"/>
    </source>
</evidence>
<proteinExistence type="predicted"/>
<comment type="caution">
    <text evidence="2">The sequence shown here is derived from an EMBL/GenBank/DDBJ whole genome shotgun (WGS) entry which is preliminary data.</text>
</comment>
<feature type="chain" id="PRO_5026703051" evidence="1">
    <location>
        <begin position="21"/>
        <end position="931"/>
    </location>
</feature>
<evidence type="ECO:0000313" key="3">
    <source>
        <dbReference type="Proteomes" id="UP000479043"/>
    </source>
</evidence>
<evidence type="ECO:0000313" key="2">
    <source>
        <dbReference type="EMBL" id="MYM55490.1"/>
    </source>
</evidence>
<sequence length="931" mass="104019">MKLIPLFSLLFLLIAAPLRAQQADLRAFFFGNSLIQHLSDSPETSVPHWLHEIAQARGRGFAADGTWGFLQQFSANLPPEPNWSFKSLPHAWNSERQSFAEAGIGAVVINTANFIQYQRPTKRFDGDNPRRETPVSATLNVFDWAAAQAPEARFFIYEGWTEMAGKVSFPPDEKGLRTYLRANKGDYHDWYEDYAREVQKARPDLDLTLIPVASTLADLLNDTALSGLSAQDLFTDDAPHGTPTLYFLAALITYGPLFQDSLPGAMPLPDTIHPLVRQNYRDIAAFLSDGKSAAVRPAHVPPPPVPALTAPALAMGLNGIADWSTQYPFIDVMKTARPWIGHLPDQWGGWDADRLQAEGYLDENGWPLRMPEGVNRLESFILSDLPEQADSFRGRYRLTYNGKARFELLGRAKDVEYKPGEVWFSFTPGEGIVAISLTDIDPDDPIRDIQVIHENHIPFHELGEVFNPNWIALIRDLRAVRFMDWMGTNGSPIATWDDRPVMSDYSFMRRGVPLEMMLRLANEIGADPWFNMPHMADDGFVRRFAETVKAGLKPGLKAYVEYSNELWNFGFAQTRWAQERAGERWPGTKAQDAWMQFAGMRAAQVANIWTEVYGDAAKDRLVRVIATHTGWPGLEEALLQAPLWLEEGKGDTPPADHFDAYAVTGYFGFEMGGDDFAPRIKDWLKRGEGEAIEQVAKALRGGSVRELTKELFPYHAKVAREHGLDLVMYEGGTHVVGHGQWINDEDLTGFYTRFNYTPEMAAIYGEVMTAWTEAGGTLFNAFVDVANASQWGSWGARRYLGDRNPRWDALMRYNRERKADWDPRPVTEFQNGLVLGGLPGDDLLEGTPLRDVLVGRAGDDWLAGRGGSDALHGGDGTDTAILPGAPGDYRLSWDGPFLMADGPEGEVRMLSVERLEFDSDPGQLYAVTPKG</sequence>
<organism evidence="2 3">
    <name type="scientific">Thalassovita mangrovi</name>
    <dbReference type="NCBI Taxonomy" id="2692236"/>
    <lineage>
        <taxon>Bacteria</taxon>
        <taxon>Pseudomonadati</taxon>
        <taxon>Pseudomonadota</taxon>
        <taxon>Alphaproteobacteria</taxon>
        <taxon>Rhodobacterales</taxon>
        <taxon>Roseobacteraceae</taxon>
        <taxon>Thalassovita</taxon>
    </lineage>
</organism>
<dbReference type="InterPro" id="IPR011049">
    <property type="entry name" value="Serralysin-like_metalloprot_C"/>
</dbReference>
<dbReference type="GO" id="GO:0005509">
    <property type="term" value="F:calcium ion binding"/>
    <property type="evidence" value="ECO:0007669"/>
    <property type="project" value="InterPro"/>
</dbReference>
<reference evidence="2 3" key="1">
    <citation type="submission" date="2020-01" db="EMBL/GenBank/DDBJ databases">
        <authorList>
            <person name="Chen S."/>
        </authorList>
    </citation>
    <scope>NUCLEOTIDE SEQUENCE [LARGE SCALE GENOMIC DNA]</scope>
    <source>
        <strain evidence="2 3">GS-10</strain>
    </source>
</reference>
<dbReference type="Proteomes" id="UP000479043">
    <property type="component" value="Unassembled WGS sequence"/>
</dbReference>
<dbReference type="PROSITE" id="PS00330">
    <property type="entry name" value="HEMOLYSIN_CALCIUM"/>
    <property type="match status" value="1"/>
</dbReference>
<dbReference type="RefSeq" id="WP_160973181.1">
    <property type="nucleotide sequence ID" value="NZ_WWEN01000003.1"/>
</dbReference>
<dbReference type="InterPro" id="IPR036514">
    <property type="entry name" value="SGNH_hydro_sf"/>
</dbReference>
<dbReference type="GO" id="GO:0016788">
    <property type="term" value="F:hydrolase activity, acting on ester bonds"/>
    <property type="evidence" value="ECO:0007669"/>
    <property type="project" value="UniProtKB-ARBA"/>
</dbReference>
<accession>A0A6L8LLR9</accession>
<protein>
    <submittedName>
        <fullName evidence="2">Calcium-binding protein</fullName>
    </submittedName>
</protein>
<dbReference type="Gene3D" id="2.150.10.10">
    <property type="entry name" value="Serralysin-like metalloprotease, C-terminal"/>
    <property type="match status" value="1"/>
</dbReference>
<gene>
    <name evidence="2" type="ORF">GR167_09240</name>
</gene>
<dbReference type="EMBL" id="WWEN01000003">
    <property type="protein sequence ID" value="MYM55490.1"/>
    <property type="molecule type" value="Genomic_DNA"/>
</dbReference>
<dbReference type="SUPFAM" id="SSF51120">
    <property type="entry name" value="beta-Roll"/>
    <property type="match status" value="1"/>
</dbReference>
<dbReference type="Pfam" id="PF00353">
    <property type="entry name" value="HemolysinCabind"/>
    <property type="match status" value="1"/>
</dbReference>